<proteinExistence type="predicted"/>
<dbReference type="GO" id="GO:0004252">
    <property type="term" value="F:serine-type endopeptidase activity"/>
    <property type="evidence" value="ECO:0007669"/>
    <property type="project" value="InterPro"/>
</dbReference>
<dbReference type="InterPro" id="IPR043504">
    <property type="entry name" value="Peptidase_S1_PA_chymotrypsin"/>
</dbReference>
<dbReference type="SMART" id="SM00020">
    <property type="entry name" value="Tryp_SPc"/>
    <property type="match status" value="1"/>
</dbReference>
<dbReference type="SUPFAM" id="SSF50494">
    <property type="entry name" value="Trypsin-like serine proteases"/>
    <property type="match status" value="1"/>
</dbReference>
<dbReference type="HOGENOM" id="CLU_006842_7_5_1"/>
<feature type="chain" id="PRO_5002006495" evidence="3">
    <location>
        <begin position="21"/>
        <end position="396"/>
    </location>
</feature>
<dbReference type="PROSITE" id="PS00134">
    <property type="entry name" value="TRYPSIN_HIS"/>
    <property type="match status" value="1"/>
</dbReference>
<dbReference type="PANTHER" id="PTHR24252:SF7">
    <property type="entry name" value="HYALIN"/>
    <property type="match status" value="1"/>
</dbReference>
<dbReference type="PROSITE" id="PS50240">
    <property type="entry name" value="TRYPSIN_DOM"/>
    <property type="match status" value="1"/>
</dbReference>
<dbReference type="Pfam" id="PF00089">
    <property type="entry name" value="Trypsin"/>
    <property type="match status" value="1"/>
</dbReference>
<evidence type="ECO:0000256" key="2">
    <source>
        <dbReference type="RuleBase" id="RU363034"/>
    </source>
</evidence>
<evidence type="ECO:0000313" key="5">
    <source>
        <dbReference type="EMBL" id="KGQ06170.1"/>
    </source>
</evidence>
<evidence type="ECO:0000313" key="6">
    <source>
        <dbReference type="Proteomes" id="UP000030106"/>
    </source>
</evidence>
<keyword evidence="1" id="KW-1015">Disulfide bond</keyword>
<keyword evidence="3" id="KW-0732">Signal</keyword>
<gene>
    <name evidence="5" type="ORF">BBAD15_g8515</name>
</gene>
<accession>A0A0A2VJA1</accession>
<dbReference type="InterPro" id="IPR009003">
    <property type="entry name" value="Peptidase_S1_PA"/>
</dbReference>
<dbReference type="PROSITE" id="PS00135">
    <property type="entry name" value="TRYPSIN_SER"/>
    <property type="match status" value="1"/>
</dbReference>
<sequence>MVGKASHLFVTALCAVLAAAGTIDKRIIGAENATENEFPSIVSIQNAGSHLCGGSLLDNTTVLTAAHCTHSDKPRGTRRYSVRAGTLISSIRISQRTPAFGSSTRTNNIQDPQTGGVVAAVASITIHPAYTRRRGKAGSYLVNDVAIIKLLTPIGESEKIRFATLPPDGWTPAANSTAIAAGWGVQNVGQKVAATTLAKVLIPIRPVQDCAAFSETEGTICAGATGKDTALGDSGGPLIDPNTGHLIGVTLTGIPSLFRGVYAKTSSYIPFINENLGWTEQSTQSPKPLGQQVEEHCGRCGNDKAACLEAAARCKAEVKPDAVVPLHLECIDRLQACNGSKIESCMAYAKECQYRHEFPLRDLGQLVECIELADKEVRDLDEFENEVFGGVSGKDA</sequence>
<dbReference type="GO" id="GO:0006508">
    <property type="term" value="P:proteolysis"/>
    <property type="evidence" value="ECO:0007669"/>
    <property type="project" value="UniProtKB-KW"/>
</dbReference>
<dbReference type="PRINTS" id="PR00722">
    <property type="entry name" value="CHYMOTRYPSIN"/>
</dbReference>
<dbReference type="STRING" id="1245745.A0A0A2VJA1"/>
<protein>
    <submittedName>
        <fullName evidence="5">Trypsin</fullName>
    </submittedName>
</protein>
<dbReference type="EMBL" id="ANFO01000855">
    <property type="protein sequence ID" value="KGQ06170.1"/>
    <property type="molecule type" value="Genomic_DNA"/>
</dbReference>
<keyword evidence="2" id="KW-0378">Hydrolase</keyword>
<feature type="domain" description="Peptidase S1" evidence="4">
    <location>
        <begin position="27"/>
        <end position="277"/>
    </location>
</feature>
<evidence type="ECO:0000256" key="3">
    <source>
        <dbReference type="SAM" id="SignalP"/>
    </source>
</evidence>
<keyword evidence="2" id="KW-0645">Protease</keyword>
<organism evidence="5 6">
    <name type="scientific">Beauveria bassiana D1-5</name>
    <dbReference type="NCBI Taxonomy" id="1245745"/>
    <lineage>
        <taxon>Eukaryota</taxon>
        <taxon>Fungi</taxon>
        <taxon>Dikarya</taxon>
        <taxon>Ascomycota</taxon>
        <taxon>Pezizomycotina</taxon>
        <taxon>Sordariomycetes</taxon>
        <taxon>Hypocreomycetidae</taxon>
        <taxon>Hypocreales</taxon>
        <taxon>Cordycipitaceae</taxon>
        <taxon>Beauveria</taxon>
    </lineage>
</organism>
<dbReference type="PANTHER" id="PTHR24252">
    <property type="entry name" value="ACROSIN-RELATED"/>
    <property type="match status" value="1"/>
</dbReference>
<dbReference type="InterPro" id="IPR001314">
    <property type="entry name" value="Peptidase_S1A"/>
</dbReference>
<dbReference type="InterPro" id="IPR018114">
    <property type="entry name" value="TRYPSIN_HIS"/>
</dbReference>
<dbReference type="AlphaFoldDB" id="A0A0A2VJA1"/>
<evidence type="ECO:0000256" key="1">
    <source>
        <dbReference type="ARBA" id="ARBA00023157"/>
    </source>
</evidence>
<name>A0A0A2VJA1_BEABA</name>
<dbReference type="OrthoDB" id="6380398at2759"/>
<dbReference type="InterPro" id="IPR033116">
    <property type="entry name" value="TRYPSIN_SER"/>
</dbReference>
<keyword evidence="2" id="KW-0720">Serine protease</keyword>
<feature type="signal peptide" evidence="3">
    <location>
        <begin position="1"/>
        <end position="20"/>
    </location>
</feature>
<reference evidence="5 6" key="1">
    <citation type="submission" date="2012-10" db="EMBL/GenBank/DDBJ databases">
        <title>Genome sequencing and analysis of entomopathogenic fungi Beauveria bassiana D1-5.</title>
        <authorList>
            <person name="Li Q."/>
            <person name="Wang L."/>
            <person name="Zhang Z."/>
            <person name="Wang Q."/>
            <person name="Ren J."/>
            <person name="Wang M."/>
            <person name="Xu W."/>
            <person name="Wang J."/>
            <person name="Lu Y."/>
            <person name="Du Q."/>
            <person name="Sun Z."/>
        </authorList>
    </citation>
    <scope>NUCLEOTIDE SEQUENCE [LARGE SCALE GENOMIC DNA]</scope>
    <source>
        <strain evidence="5 6">D1-5</strain>
    </source>
</reference>
<dbReference type="Proteomes" id="UP000030106">
    <property type="component" value="Unassembled WGS sequence"/>
</dbReference>
<evidence type="ECO:0000259" key="4">
    <source>
        <dbReference type="PROSITE" id="PS50240"/>
    </source>
</evidence>
<dbReference type="Gene3D" id="2.40.10.10">
    <property type="entry name" value="Trypsin-like serine proteases"/>
    <property type="match status" value="1"/>
</dbReference>
<dbReference type="InterPro" id="IPR001254">
    <property type="entry name" value="Trypsin_dom"/>
</dbReference>
<comment type="caution">
    <text evidence="5">The sequence shown here is derived from an EMBL/GenBank/DDBJ whole genome shotgun (WGS) entry which is preliminary data.</text>
</comment>
<dbReference type="CDD" id="cd00190">
    <property type="entry name" value="Tryp_SPc"/>
    <property type="match status" value="1"/>
</dbReference>